<dbReference type="SUPFAM" id="SSF48452">
    <property type="entry name" value="TPR-like"/>
    <property type="match status" value="1"/>
</dbReference>
<sequence>LGTCLNMLAMIYFDQGFHKDAEPLLTRALTLKELHLGQEHPELADTLRDYAKLLAKTERNLEAEKVYFQARSILKRKQTSELAALAS</sequence>
<reference evidence="5" key="1">
    <citation type="journal article" date="2014" name="Front. Microbiol.">
        <title>High frequency of phylogenetically diverse reductive dehalogenase-homologous genes in deep subseafloor sedimentary metagenomes.</title>
        <authorList>
            <person name="Kawai M."/>
            <person name="Futagami T."/>
            <person name="Toyoda A."/>
            <person name="Takaki Y."/>
            <person name="Nishi S."/>
            <person name="Hori S."/>
            <person name="Arai W."/>
            <person name="Tsubouchi T."/>
            <person name="Morono Y."/>
            <person name="Uchiyama I."/>
            <person name="Ito T."/>
            <person name="Fujiyama A."/>
            <person name="Inagaki F."/>
            <person name="Takami H."/>
        </authorList>
    </citation>
    <scope>NUCLEOTIDE SEQUENCE</scope>
    <source>
        <strain evidence="5">Expedition CK06-06</strain>
    </source>
</reference>
<name>X1M1T5_9ZZZZ</name>
<dbReference type="GO" id="GO:0007018">
    <property type="term" value="P:microtubule-based movement"/>
    <property type="evidence" value="ECO:0007669"/>
    <property type="project" value="TreeGrafter"/>
</dbReference>
<evidence type="ECO:0000256" key="4">
    <source>
        <dbReference type="ARBA" id="ARBA00022803"/>
    </source>
</evidence>
<proteinExistence type="predicted"/>
<comment type="caution">
    <text evidence="5">The sequence shown here is derived from an EMBL/GenBank/DDBJ whole genome shotgun (WGS) entry which is preliminary data.</text>
</comment>
<organism evidence="5">
    <name type="scientific">marine sediment metagenome</name>
    <dbReference type="NCBI Taxonomy" id="412755"/>
    <lineage>
        <taxon>unclassified sequences</taxon>
        <taxon>metagenomes</taxon>
        <taxon>ecological metagenomes</taxon>
    </lineage>
</organism>
<accession>X1M1T5</accession>
<dbReference type="PANTHER" id="PTHR45783:SF3">
    <property type="entry name" value="KINESIN LIGHT CHAIN"/>
    <property type="match status" value="1"/>
</dbReference>
<keyword evidence="2" id="KW-0963">Cytoplasm</keyword>
<gene>
    <name evidence="5" type="ORF">S06H3_22146</name>
</gene>
<protein>
    <recommendedName>
        <fullName evidence="6">MalT-like TPR region domain-containing protein</fullName>
    </recommendedName>
</protein>
<comment type="subcellular location">
    <subcellularLocation>
        <location evidence="1">Cytoplasm</location>
    </subcellularLocation>
</comment>
<evidence type="ECO:0000256" key="1">
    <source>
        <dbReference type="ARBA" id="ARBA00004496"/>
    </source>
</evidence>
<evidence type="ECO:0000256" key="2">
    <source>
        <dbReference type="ARBA" id="ARBA00022490"/>
    </source>
</evidence>
<feature type="non-terminal residue" evidence="5">
    <location>
        <position position="1"/>
    </location>
</feature>
<dbReference type="PANTHER" id="PTHR45783">
    <property type="entry name" value="KINESIN LIGHT CHAIN"/>
    <property type="match status" value="1"/>
</dbReference>
<dbReference type="GO" id="GO:0005871">
    <property type="term" value="C:kinesin complex"/>
    <property type="evidence" value="ECO:0007669"/>
    <property type="project" value="InterPro"/>
</dbReference>
<evidence type="ECO:0000256" key="3">
    <source>
        <dbReference type="ARBA" id="ARBA00022737"/>
    </source>
</evidence>
<keyword evidence="3" id="KW-0677">Repeat</keyword>
<dbReference type="Pfam" id="PF13424">
    <property type="entry name" value="TPR_12"/>
    <property type="match status" value="1"/>
</dbReference>
<evidence type="ECO:0000313" key="5">
    <source>
        <dbReference type="EMBL" id="GAI12001.1"/>
    </source>
</evidence>
<dbReference type="EMBL" id="BARV01011774">
    <property type="protein sequence ID" value="GAI12001.1"/>
    <property type="molecule type" value="Genomic_DNA"/>
</dbReference>
<dbReference type="GO" id="GO:0005737">
    <property type="term" value="C:cytoplasm"/>
    <property type="evidence" value="ECO:0007669"/>
    <property type="project" value="UniProtKB-SubCell"/>
</dbReference>
<dbReference type="InterPro" id="IPR011990">
    <property type="entry name" value="TPR-like_helical_dom_sf"/>
</dbReference>
<dbReference type="GO" id="GO:0019894">
    <property type="term" value="F:kinesin binding"/>
    <property type="evidence" value="ECO:0007669"/>
    <property type="project" value="TreeGrafter"/>
</dbReference>
<dbReference type="Gene3D" id="1.25.40.10">
    <property type="entry name" value="Tetratricopeptide repeat domain"/>
    <property type="match status" value="1"/>
</dbReference>
<dbReference type="InterPro" id="IPR002151">
    <property type="entry name" value="Kinesin_light"/>
</dbReference>
<evidence type="ECO:0008006" key="6">
    <source>
        <dbReference type="Google" id="ProtNLM"/>
    </source>
</evidence>
<dbReference type="AlphaFoldDB" id="X1M1T5"/>
<keyword evidence="4" id="KW-0802">TPR repeat</keyword>